<dbReference type="PANTHER" id="PTHR11228:SF34">
    <property type="entry name" value="TUNGSTEN-CONTAINING ALDEHYDE FERREDOXIN OXIDOREDUCTASE COFACTOR MODIFYING PROTEIN"/>
    <property type="match status" value="1"/>
</dbReference>
<organism evidence="8">
    <name type="scientific">hydrothermal vent metagenome</name>
    <dbReference type="NCBI Taxonomy" id="652676"/>
    <lineage>
        <taxon>unclassified sequences</taxon>
        <taxon>metagenomes</taxon>
        <taxon>ecological metagenomes</taxon>
    </lineage>
</organism>
<evidence type="ECO:0000256" key="3">
    <source>
        <dbReference type="ARBA" id="ARBA00022691"/>
    </source>
</evidence>
<dbReference type="SFLD" id="SFLDS00029">
    <property type="entry name" value="Radical_SAM"/>
    <property type="match status" value="1"/>
</dbReference>
<dbReference type="InterPro" id="IPR017200">
    <property type="entry name" value="PqqE-like"/>
</dbReference>
<dbReference type="EMBL" id="UOGE01000070">
    <property type="protein sequence ID" value="VAX21869.1"/>
    <property type="molecule type" value="Genomic_DNA"/>
</dbReference>
<proteinExistence type="predicted"/>
<dbReference type="GO" id="GO:0046872">
    <property type="term" value="F:metal ion binding"/>
    <property type="evidence" value="ECO:0007669"/>
    <property type="project" value="UniProtKB-KW"/>
</dbReference>
<dbReference type="GO" id="GO:0003824">
    <property type="term" value="F:catalytic activity"/>
    <property type="evidence" value="ECO:0007669"/>
    <property type="project" value="InterPro"/>
</dbReference>
<keyword evidence="2" id="KW-0004">4Fe-4S</keyword>
<evidence type="ECO:0000256" key="5">
    <source>
        <dbReference type="ARBA" id="ARBA00023004"/>
    </source>
</evidence>
<dbReference type="CDD" id="cd21123">
    <property type="entry name" value="SPASM_MftC-like"/>
    <property type="match status" value="1"/>
</dbReference>
<dbReference type="SMART" id="SM00729">
    <property type="entry name" value="Elp3"/>
    <property type="match status" value="1"/>
</dbReference>
<dbReference type="SFLD" id="SFLDG01067">
    <property type="entry name" value="SPASM/twitch_domain_containing"/>
    <property type="match status" value="1"/>
</dbReference>
<dbReference type="SFLD" id="SFLDG01386">
    <property type="entry name" value="main_SPASM_domain-containing"/>
    <property type="match status" value="1"/>
</dbReference>
<keyword evidence="5" id="KW-0408">Iron</keyword>
<dbReference type="Pfam" id="PF13186">
    <property type="entry name" value="SPASM"/>
    <property type="match status" value="1"/>
</dbReference>
<sequence length="404" mass="45361">MTNSHKPGGHPGGHPERHIKEVYKDLKDSDHSGEKTHEYMSNVSNQLRLVFWETTAGCNLECIHCRRLDVSKQLMDSDLSTEESKKMIDELAEVGKLILVLSGGEPLFRKDIFEIARYAHDKGLITALATNGTMVNEEIARKIVDSKIQRVSISLDGAGPDTHDQFRKLPGSYNRAVKGMKHLQALGMSTQINCTIAKHNVHEVETIYQNAIDLGADALHIFMLVPVGCGVQIAEDQMLDPATYEKVLNWFYTISKEDRIQTKATCAPHYFRIMRERAEEEGITITPKTHGMAAMTKGCLAGSSICFISHKGEVFPCGYLPVEAGDIRKEKFGDIWRDSDVFANLRDMDKLGGKCGLCEYKMVCEGCRARAYFQTDGDYMAEEPYCIYEPAKYQVQKAMEDLES</sequence>
<name>A0A3B1BVD5_9ZZZZ</name>
<dbReference type="InterPro" id="IPR034391">
    <property type="entry name" value="AdoMet-like_SPASM_containing"/>
</dbReference>
<dbReference type="InterPro" id="IPR007197">
    <property type="entry name" value="rSAM"/>
</dbReference>
<reference evidence="8" key="1">
    <citation type="submission" date="2018-06" db="EMBL/GenBank/DDBJ databases">
        <authorList>
            <person name="Zhirakovskaya E."/>
        </authorList>
    </citation>
    <scope>NUCLEOTIDE SEQUENCE</scope>
</reference>
<feature type="domain" description="Radical SAM core" evidence="7">
    <location>
        <begin position="44"/>
        <end position="263"/>
    </location>
</feature>
<keyword evidence="6" id="KW-0411">Iron-sulfur</keyword>
<keyword evidence="3" id="KW-0949">S-adenosyl-L-methionine</keyword>
<comment type="cofactor">
    <cofactor evidence="1">
        <name>[4Fe-4S] cluster</name>
        <dbReference type="ChEBI" id="CHEBI:49883"/>
    </cofactor>
</comment>
<gene>
    <name evidence="8" type="ORF">MNBD_NITROSPINAE02-1115</name>
</gene>
<evidence type="ECO:0000256" key="6">
    <source>
        <dbReference type="ARBA" id="ARBA00023014"/>
    </source>
</evidence>
<dbReference type="NCBIfam" id="TIGR04085">
    <property type="entry name" value="rSAM_more_4Fe4S"/>
    <property type="match status" value="1"/>
</dbReference>
<dbReference type="Pfam" id="PF04055">
    <property type="entry name" value="Radical_SAM"/>
    <property type="match status" value="1"/>
</dbReference>
<keyword evidence="4" id="KW-0479">Metal-binding</keyword>
<evidence type="ECO:0000256" key="2">
    <source>
        <dbReference type="ARBA" id="ARBA00022485"/>
    </source>
</evidence>
<dbReference type="PROSITE" id="PS51918">
    <property type="entry name" value="RADICAL_SAM"/>
    <property type="match status" value="1"/>
</dbReference>
<dbReference type="SFLD" id="SFLDG01387">
    <property type="entry name" value="BtrN-like_SPASM_domain_contain"/>
    <property type="match status" value="1"/>
</dbReference>
<dbReference type="InterPro" id="IPR006638">
    <property type="entry name" value="Elp3/MiaA/NifB-like_rSAM"/>
</dbReference>
<protein>
    <submittedName>
        <fullName evidence="8">Radical SAM heme biosynthesis protein AhbD, Fe-coproporphyrin III decarboxylase</fullName>
    </submittedName>
</protein>
<dbReference type="InterPro" id="IPR013785">
    <property type="entry name" value="Aldolase_TIM"/>
</dbReference>
<evidence type="ECO:0000256" key="1">
    <source>
        <dbReference type="ARBA" id="ARBA00001966"/>
    </source>
</evidence>
<dbReference type="GO" id="GO:0051539">
    <property type="term" value="F:4 iron, 4 sulfur cluster binding"/>
    <property type="evidence" value="ECO:0007669"/>
    <property type="project" value="UniProtKB-KW"/>
</dbReference>
<dbReference type="PANTHER" id="PTHR11228">
    <property type="entry name" value="RADICAL SAM DOMAIN PROTEIN"/>
    <property type="match status" value="1"/>
</dbReference>
<dbReference type="AlphaFoldDB" id="A0A3B1BVD5"/>
<evidence type="ECO:0000259" key="7">
    <source>
        <dbReference type="PROSITE" id="PS51918"/>
    </source>
</evidence>
<evidence type="ECO:0000313" key="8">
    <source>
        <dbReference type="EMBL" id="VAX21869.1"/>
    </source>
</evidence>
<dbReference type="InterPro" id="IPR050377">
    <property type="entry name" value="Radical_SAM_PqqE_MftC-like"/>
</dbReference>
<dbReference type="InterPro" id="IPR023885">
    <property type="entry name" value="4Fe4S-binding_SPASM_dom"/>
</dbReference>
<dbReference type="InterPro" id="IPR058240">
    <property type="entry name" value="rSAM_sf"/>
</dbReference>
<dbReference type="Gene3D" id="3.20.20.70">
    <property type="entry name" value="Aldolase class I"/>
    <property type="match status" value="1"/>
</dbReference>
<accession>A0A3B1BVD5</accession>
<dbReference type="PIRSF" id="PIRSF037420">
    <property type="entry name" value="PQQ_syn_pqqE"/>
    <property type="match status" value="1"/>
</dbReference>
<dbReference type="SUPFAM" id="SSF102114">
    <property type="entry name" value="Radical SAM enzymes"/>
    <property type="match status" value="1"/>
</dbReference>
<evidence type="ECO:0000256" key="4">
    <source>
        <dbReference type="ARBA" id="ARBA00022723"/>
    </source>
</evidence>
<dbReference type="CDD" id="cd01335">
    <property type="entry name" value="Radical_SAM"/>
    <property type="match status" value="1"/>
</dbReference>